<dbReference type="OMA" id="AAHENNS"/>
<dbReference type="SMART" id="SM00257">
    <property type="entry name" value="LysM"/>
    <property type="match status" value="1"/>
</dbReference>
<feature type="non-terminal residue" evidence="3">
    <location>
        <position position="1"/>
    </location>
</feature>
<keyword evidence="4" id="KW-1185">Reference proteome</keyword>
<dbReference type="PANTHER" id="PTHR33734:SF22">
    <property type="entry name" value="MEMBRANE-BOUND LYTIC MUREIN TRANSGLYCOSYLASE D"/>
    <property type="match status" value="1"/>
</dbReference>
<dbReference type="Gene3D" id="3.10.350.10">
    <property type="entry name" value="LysM domain"/>
    <property type="match status" value="1"/>
</dbReference>
<evidence type="ECO:0000313" key="4">
    <source>
        <dbReference type="Proteomes" id="UP000824469"/>
    </source>
</evidence>
<keyword evidence="1" id="KW-1133">Transmembrane helix</keyword>
<dbReference type="PANTHER" id="PTHR33734">
    <property type="entry name" value="LYSM DOMAIN-CONTAINING GPI-ANCHORED PROTEIN 2"/>
    <property type="match status" value="1"/>
</dbReference>
<evidence type="ECO:0000259" key="2">
    <source>
        <dbReference type="PROSITE" id="PS51782"/>
    </source>
</evidence>
<organism evidence="3 4">
    <name type="scientific">Taxus chinensis</name>
    <name type="common">Chinese yew</name>
    <name type="synonym">Taxus wallichiana var. chinensis</name>
    <dbReference type="NCBI Taxonomy" id="29808"/>
    <lineage>
        <taxon>Eukaryota</taxon>
        <taxon>Viridiplantae</taxon>
        <taxon>Streptophyta</taxon>
        <taxon>Embryophyta</taxon>
        <taxon>Tracheophyta</taxon>
        <taxon>Spermatophyta</taxon>
        <taxon>Pinopsida</taxon>
        <taxon>Pinidae</taxon>
        <taxon>Conifers II</taxon>
        <taxon>Cupressales</taxon>
        <taxon>Taxaceae</taxon>
        <taxon>Taxus</taxon>
    </lineage>
</organism>
<accession>A0AA38LG48</accession>
<proteinExistence type="predicted"/>
<dbReference type="AlphaFoldDB" id="A0AA38LG48"/>
<dbReference type="CDD" id="cd00118">
    <property type="entry name" value="LysM"/>
    <property type="match status" value="1"/>
</dbReference>
<dbReference type="InterPro" id="IPR036779">
    <property type="entry name" value="LysM_dom_sf"/>
</dbReference>
<protein>
    <recommendedName>
        <fullName evidence="2">LysM domain-containing protein</fullName>
    </recommendedName>
</protein>
<dbReference type="Pfam" id="PF01476">
    <property type="entry name" value="LysM"/>
    <property type="match status" value="1"/>
</dbReference>
<feature type="domain" description="LysM" evidence="2">
    <location>
        <begin position="26"/>
        <end position="70"/>
    </location>
</feature>
<dbReference type="SUPFAM" id="SSF54106">
    <property type="entry name" value="LysM domain"/>
    <property type="match status" value="1"/>
</dbReference>
<reference evidence="3 4" key="1">
    <citation type="journal article" date="2021" name="Nat. Plants">
        <title>The Taxus genome provides insights into paclitaxel biosynthesis.</title>
        <authorList>
            <person name="Xiong X."/>
            <person name="Gou J."/>
            <person name="Liao Q."/>
            <person name="Li Y."/>
            <person name="Zhou Q."/>
            <person name="Bi G."/>
            <person name="Li C."/>
            <person name="Du R."/>
            <person name="Wang X."/>
            <person name="Sun T."/>
            <person name="Guo L."/>
            <person name="Liang H."/>
            <person name="Lu P."/>
            <person name="Wu Y."/>
            <person name="Zhang Z."/>
            <person name="Ro D.K."/>
            <person name="Shang Y."/>
            <person name="Huang S."/>
            <person name="Yan J."/>
        </authorList>
    </citation>
    <scope>NUCLEOTIDE SEQUENCE [LARGE SCALE GENOMIC DNA]</scope>
    <source>
        <strain evidence="3">Ta-2019</strain>
    </source>
</reference>
<gene>
    <name evidence="3" type="ORF">KI387_017788</name>
</gene>
<sequence>IWNLVKASKFPDSPHTYNDDEAITSIYHTITKGQTLISIASQYETSVEEIASVNHINNVDMIQAGQLLVVPVHHKISKRVSTITMDINEARPKGQNMLSASTGATTPDKLRGPTMSFPLSLQFVKANLLFLFLAPALVYCIRWLVHSIRLQMDQEEYEQEAEKKTLITQHIPKPTRWQSILDDDTEANILESSSNGYTPTESQENGSKDAYKEICDSYAELEPAYLKFLAESGLTKSGYWRGGMPSTSDENIR</sequence>
<evidence type="ECO:0000256" key="1">
    <source>
        <dbReference type="SAM" id="Phobius"/>
    </source>
</evidence>
<feature type="transmembrane region" description="Helical" evidence="1">
    <location>
        <begin position="126"/>
        <end position="145"/>
    </location>
</feature>
<dbReference type="InterPro" id="IPR018392">
    <property type="entry name" value="LysM"/>
</dbReference>
<keyword evidence="1" id="KW-0812">Transmembrane</keyword>
<dbReference type="Proteomes" id="UP000824469">
    <property type="component" value="Unassembled WGS sequence"/>
</dbReference>
<evidence type="ECO:0000313" key="3">
    <source>
        <dbReference type="EMBL" id="KAH9323149.1"/>
    </source>
</evidence>
<keyword evidence="1" id="KW-0472">Membrane</keyword>
<dbReference type="PROSITE" id="PS51782">
    <property type="entry name" value="LYSM"/>
    <property type="match status" value="1"/>
</dbReference>
<name>A0AA38LG48_TAXCH</name>
<dbReference type="EMBL" id="JAHRHJ020000003">
    <property type="protein sequence ID" value="KAH9323149.1"/>
    <property type="molecule type" value="Genomic_DNA"/>
</dbReference>
<comment type="caution">
    <text evidence="3">The sequence shown here is derived from an EMBL/GenBank/DDBJ whole genome shotgun (WGS) entry which is preliminary data.</text>
</comment>